<organism evidence="2 3">
    <name type="scientific">Fibrobacter succinogenes</name>
    <name type="common">Bacteroides succinogenes</name>
    <dbReference type="NCBI Taxonomy" id="833"/>
    <lineage>
        <taxon>Bacteria</taxon>
        <taxon>Pseudomonadati</taxon>
        <taxon>Fibrobacterota</taxon>
        <taxon>Fibrobacteria</taxon>
        <taxon>Fibrobacterales</taxon>
        <taxon>Fibrobacteraceae</taxon>
        <taxon>Fibrobacter</taxon>
    </lineage>
</organism>
<gene>
    <name evidence="2" type="ORF">SAMN05661053_2322</name>
</gene>
<dbReference type="AlphaFoldDB" id="A0A380S856"/>
<feature type="domain" description="Fibrobacter succinogenes major paralogous" evidence="1">
    <location>
        <begin position="18"/>
        <end position="193"/>
    </location>
</feature>
<dbReference type="RefSeq" id="WP_181369095.1">
    <property type="nucleotide sequence ID" value="NZ_UHJL01000003.1"/>
</dbReference>
<dbReference type="Pfam" id="PF09603">
    <property type="entry name" value="Fib_succ_major"/>
    <property type="match status" value="1"/>
</dbReference>
<dbReference type="EMBL" id="UHJL01000003">
    <property type="protein sequence ID" value="SUQ24908.1"/>
    <property type="molecule type" value="Genomic_DNA"/>
</dbReference>
<sequence>MNNTFFTDPRDGETYRTVKIGNQIWMAENMRFKCEGMIAYATEESKLQKYGLLYCWERVLGVIPKGWHLPTADEWRMMFIRAGAKYAGIVDNEDAYAGAAKILKSADDWVLDKDFPQTVHAGECPDPFGFSVLPSGGISHCKYAENGSAAIFWGYDKFNHRPYRVQFYNFSDDAYIGSPANDISCACAVRCVKD</sequence>
<proteinExistence type="predicted"/>
<name>A0A380S856_FIBSU</name>
<dbReference type="NCBIfam" id="TIGR02145">
    <property type="entry name" value="Fib_succ_major"/>
    <property type="match status" value="1"/>
</dbReference>
<accession>A0A380S856</accession>
<dbReference type="Proteomes" id="UP000255423">
    <property type="component" value="Unassembled WGS sequence"/>
</dbReference>
<reference evidence="2 3" key="1">
    <citation type="submission" date="2017-08" db="EMBL/GenBank/DDBJ databases">
        <authorList>
            <person name="de Groot N.N."/>
        </authorList>
    </citation>
    <scope>NUCLEOTIDE SEQUENCE [LARGE SCALE GENOMIC DNA]</scope>
    <source>
        <strain evidence="2 3">HM2</strain>
    </source>
</reference>
<evidence type="ECO:0000313" key="3">
    <source>
        <dbReference type="Proteomes" id="UP000255423"/>
    </source>
</evidence>
<protein>
    <submittedName>
        <fullName evidence="2">Major paralogous domain-containing protein</fullName>
    </submittedName>
</protein>
<dbReference type="InterPro" id="IPR011871">
    <property type="entry name" value="Fib_succ_major"/>
</dbReference>
<evidence type="ECO:0000259" key="1">
    <source>
        <dbReference type="Pfam" id="PF09603"/>
    </source>
</evidence>
<evidence type="ECO:0000313" key="2">
    <source>
        <dbReference type="EMBL" id="SUQ24908.1"/>
    </source>
</evidence>